<dbReference type="Gene3D" id="3.30.70.60">
    <property type="match status" value="1"/>
</dbReference>
<dbReference type="InterPro" id="IPR014717">
    <property type="entry name" value="Transl_elong_EF1B/ribsomal_bS6"/>
</dbReference>
<reference evidence="4 5" key="1">
    <citation type="submission" date="2014-02" db="EMBL/GenBank/DDBJ databases">
        <title>Draft genome sequence of Lysinibacillus sinduriensis JCM 15800.</title>
        <authorList>
            <person name="Zhang F."/>
            <person name="Wang G."/>
            <person name="Zhang L."/>
        </authorList>
    </citation>
    <scope>NUCLEOTIDE SEQUENCE [LARGE SCALE GENOMIC DNA]</scope>
    <source>
        <strain evidence="4 5">JCM 15800</strain>
    </source>
</reference>
<evidence type="ECO:0000256" key="2">
    <source>
        <dbReference type="SAM" id="MobiDB-lite"/>
    </source>
</evidence>
<dbReference type="eggNOG" id="ENOG5032REE">
    <property type="taxonomic scope" value="Bacteria"/>
</dbReference>
<organism evidence="4 5">
    <name type="scientific">Ureibacillus sinduriensis BLB-1 = JCM 15800</name>
    <dbReference type="NCBI Taxonomy" id="1384057"/>
    <lineage>
        <taxon>Bacteria</taxon>
        <taxon>Bacillati</taxon>
        <taxon>Bacillota</taxon>
        <taxon>Bacilli</taxon>
        <taxon>Bacillales</taxon>
        <taxon>Caryophanaceae</taxon>
        <taxon>Ureibacillus</taxon>
    </lineage>
</organism>
<name>A0A0A3HN94_9BACL</name>
<evidence type="ECO:0000256" key="1">
    <source>
        <dbReference type="SAM" id="Coils"/>
    </source>
</evidence>
<evidence type="ECO:0000313" key="4">
    <source>
        <dbReference type="EMBL" id="KGR74041.1"/>
    </source>
</evidence>
<feature type="compositionally biased region" description="Acidic residues" evidence="2">
    <location>
        <begin position="142"/>
        <end position="151"/>
    </location>
</feature>
<keyword evidence="1" id="KW-0175">Coiled coil</keyword>
<proteinExistence type="predicted"/>
<feature type="region of interest" description="Disordered" evidence="2">
    <location>
        <begin position="128"/>
        <end position="161"/>
    </location>
</feature>
<evidence type="ECO:0008006" key="6">
    <source>
        <dbReference type="Google" id="ProtNLM"/>
    </source>
</evidence>
<feature type="coiled-coil region" evidence="1">
    <location>
        <begin position="38"/>
        <end position="65"/>
    </location>
</feature>
<comment type="caution">
    <text evidence="4">The sequence shown here is derived from an EMBL/GenBank/DDBJ whole genome shotgun (WGS) entry which is preliminary data.</text>
</comment>
<dbReference type="Proteomes" id="UP000030408">
    <property type="component" value="Unassembled WGS sequence"/>
</dbReference>
<sequence>MVKLSGNKNTSLLLLVALIAALLFAIFYYIVLPKKDNVQSLENSINALQTEIGALQAQIDSSTEESTSDVSNVFEIRQKLPQSRQIDQLLLNLEEIEFVSKTRITSIGFNSYDALVSESAIVPLPEEETAEDAAEGQMDGAEVTDTEEAGEGNETGETVETPVSEIAAQTLPTELKLITFNLEIEAPDDQNIQVFIEEIENLKRIMHMDSISFTLLGEEGEFREEGNDTVTASIQVTTFYYEGES</sequence>
<keyword evidence="3" id="KW-0812">Transmembrane</keyword>
<evidence type="ECO:0000313" key="5">
    <source>
        <dbReference type="Proteomes" id="UP000030408"/>
    </source>
</evidence>
<dbReference type="STRING" id="1384057.CD33_18765"/>
<dbReference type="AlphaFoldDB" id="A0A0A3HN94"/>
<evidence type="ECO:0000256" key="3">
    <source>
        <dbReference type="SAM" id="Phobius"/>
    </source>
</evidence>
<dbReference type="OrthoDB" id="2718487at2"/>
<accession>A0A0A3HN94</accession>
<keyword evidence="5" id="KW-1185">Reference proteome</keyword>
<feature type="transmembrane region" description="Helical" evidence="3">
    <location>
        <begin position="12"/>
        <end position="31"/>
    </location>
</feature>
<gene>
    <name evidence="4" type="ORF">CD33_18765</name>
</gene>
<keyword evidence="3" id="KW-0472">Membrane</keyword>
<protein>
    <recommendedName>
        <fullName evidence="6">Potassium transporter</fullName>
    </recommendedName>
</protein>
<keyword evidence="3" id="KW-1133">Transmembrane helix</keyword>
<dbReference type="EMBL" id="JPVO01000055">
    <property type="protein sequence ID" value="KGR74041.1"/>
    <property type="molecule type" value="Genomic_DNA"/>
</dbReference>